<keyword evidence="1 3" id="KW-0479">Metal-binding</keyword>
<dbReference type="SUPFAM" id="SSF57850">
    <property type="entry name" value="RING/U-box"/>
    <property type="match status" value="1"/>
</dbReference>
<dbReference type="RefSeq" id="XP_014661586.1">
    <property type="nucleotide sequence ID" value="XM_014806100.1"/>
</dbReference>
<accession>A0ABM1DNR4</accession>
<keyword evidence="4" id="KW-0472">Membrane</keyword>
<feature type="transmembrane region" description="Helical" evidence="4">
    <location>
        <begin position="167"/>
        <end position="187"/>
    </location>
</feature>
<evidence type="ECO:0000313" key="6">
    <source>
        <dbReference type="Proteomes" id="UP000695022"/>
    </source>
</evidence>
<feature type="transmembrane region" description="Helical" evidence="4">
    <location>
        <begin position="26"/>
        <end position="48"/>
    </location>
</feature>
<evidence type="ECO:0000256" key="3">
    <source>
        <dbReference type="PROSITE-ProRule" id="PRU00175"/>
    </source>
</evidence>
<keyword evidence="2" id="KW-0862">Zinc</keyword>
<keyword evidence="4" id="KW-1133">Transmembrane helix</keyword>
<dbReference type="PANTHER" id="PTHR14879:SF5">
    <property type="entry name" value="RING-TYPE DOMAIN-CONTAINING PROTEIN"/>
    <property type="match status" value="1"/>
</dbReference>
<keyword evidence="1 3" id="KW-0863">Zinc-finger</keyword>
<sequence>MWLKIAKGIVAIFVIMKVIENPVEAYALFVSVVSNIINYSSTILSIFSNVAYTIHMILDVLMYVATDMFRIIVIVFAYAVDLLVQGCIQVLSFVGAMYEVFIVLCEHTEERIRSFNMASLSRNWYSENKIKEALVSINNLYYVVASLFIAIVIHCFFPYVPLFVFNLILRVCSCFWCLIYSVIFIKIPDLIKTIVSRSSRHCRSHSSVQSGDSAEEVNRQNLQRIVRIGSEDSGPVERHPSVEEASRQNLQWIIRSGSVDLDADDSVHTDNDSAFNSCPQSCNRVTHSGAECQVLPAASASVITDSPAMDGDTESSQEDPDRFLCVICQDGEKTVLFLPCRHLCVCEECGTKALAQKCPMCREYVHRIIHVYL</sequence>
<dbReference type="InterPro" id="IPR013083">
    <property type="entry name" value="Znf_RING/FYVE/PHD"/>
</dbReference>
<dbReference type="SMART" id="SM00184">
    <property type="entry name" value="RING"/>
    <property type="match status" value="1"/>
</dbReference>
<dbReference type="Gene3D" id="3.30.40.10">
    <property type="entry name" value="Zinc/RING finger domain, C3HC4 (zinc finger)"/>
    <property type="match status" value="1"/>
</dbReference>
<protein>
    <submittedName>
        <fullName evidence="7 8">Uncharacterized protein LOC106804774</fullName>
    </submittedName>
</protein>
<evidence type="ECO:0000256" key="1">
    <source>
        <dbReference type="ARBA" id="ARBA00022771"/>
    </source>
</evidence>
<dbReference type="InterPro" id="IPR001841">
    <property type="entry name" value="Znf_RING"/>
</dbReference>
<keyword evidence="6" id="KW-1185">Reference proteome</keyword>
<evidence type="ECO:0000259" key="5">
    <source>
        <dbReference type="PROSITE" id="PS50089"/>
    </source>
</evidence>
<dbReference type="Pfam" id="PF13920">
    <property type="entry name" value="zf-C3HC4_3"/>
    <property type="match status" value="1"/>
</dbReference>
<gene>
    <name evidence="7 8" type="primary">LOC106804774</name>
</gene>
<feature type="domain" description="RING-type" evidence="5">
    <location>
        <begin position="325"/>
        <end position="362"/>
    </location>
</feature>
<feature type="transmembrane region" description="Helical" evidence="4">
    <location>
        <begin position="140"/>
        <end position="161"/>
    </location>
</feature>
<dbReference type="PANTHER" id="PTHR14879">
    <property type="entry name" value="CASPASE REGULATOR, RING FINGER DOMAIN-CONTAINING"/>
    <property type="match status" value="1"/>
</dbReference>
<dbReference type="PROSITE" id="PS50089">
    <property type="entry name" value="ZF_RING_2"/>
    <property type="match status" value="1"/>
</dbReference>
<dbReference type="Proteomes" id="UP000695022">
    <property type="component" value="Unplaced"/>
</dbReference>
<reference evidence="7 8" key="1">
    <citation type="submission" date="2025-05" db="UniProtKB">
        <authorList>
            <consortium name="RefSeq"/>
        </authorList>
    </citation>
    <scope>IDENTIFICATION</scope>
</reference>
<evidence type="ECO:0000256" key="4">
    <source>
        <dbReference type="SAM" id="Phobius"/>
    </source>
</evidence>
<dbReference type="RefSeq" id="XP_014661585.1">
    <property type="nucleotide sequence ID" value="XM_014806099.1"/>
</dbReference>
<keyword evidence="4" id="KW-0812">Transmembrane</keyword>
<dbReference type="GeneID" id="106804774"/>
<evidence type="ECO:0000313" key="7">
    <source>
        <dbReference type="RefSeq" id="XP_014661585.1"/>
    </source>
</evidence>
<organism evidence="6 7">
    <name type="scientific">Priapulus caudatus</name>
    <name type="common">Priapulid worm</name>
    <dbReference type="NCBI Taxonomy" id="37621"/>
    <lineage>
        <taxon>Eukaryota</taxon>
        <taxon>Metazoa</taxon>
        <taxon>Ecdysozoa</taxon>
        <taxon>Scalidophora</taxon>
        <taxon>Priapulida</taxon>
        <taxon>Priapulimorpha</taxon>
        <taxon>Priapulimorphida</taxon>
        <taxon>Priapulidae</taxon>
        <taxon>Priapulus</taxon>
    </lineage>
</organism>
<dbReference type="InterPro" id="IPR051728">
    <property type="entry name" value="RING-FYVE_E3_ubiquitin-ligase"/>
</dbReference>
<evidence type="ECO:0000313" key="8">
    <source>
        <dbReference type="RefSeq" id="XP_014661586.1"/>
    </source>
</evidence>
<proteinExistence type="predicted"/>
<evidence type="ECO:0000256" key="2">
    <source>
        <dbReference type="ARBA" id="ARBA00022833"/>
    </source>
</evidence>
<name>A0ABM1DNR4_PRICU</name>